<proteinExistence type="predicted"/>
<dbReference type="Proteomes" id="UP000054538">
    <property type="component" value="Unassembled WGS sequence"/>
</dbReference>
<protein>
    <submittedName>
        <fullName evidence="1">Uncharacterized protein</fullName>
    </submittedName>
</protein>
<dbReference type="HOGENOM" id="CLU_1768697_0_0_1"/>
<dbReference type="InParanoid" id="A0A0D0EBB3"/>
<reference evidence="2" key="2">
    <citation type="submission" date="2015-01" db="EMBL/GenBank/DDBJ databases">
        <title>Evolutionary Origins and Diversification of the Mycorrhizal Mutualists.</title>
        <authorList>
            <consortium name="DOE Joint Genome Institute"/>
            <consortium name="Mycorrhizal Genomics Consortium"/>
            <person name="Kohler A."/>
            <person name="Kuo A."/>
            <person name="Nagy L.G."/>
            <person name="Floudas D."/>
            <person name="Copeland A."/>
            <person name="Barry K.W."/>
            <person name="Cichocki N."/>
            <person name="Veneault-Fourrey C."/>
            <person name="LaButti K."/>
            <person name="Lindquist E.A."/>
            <person name="Lipzen A."/>
            <person name="Lundell T."/>
            <person name="Morin E."/>
            <person name="Murat C."/>
            <person name="Riley R."/>
            <person name="Ohm R."/>
            <person name="Sun H."/>
            <person name="Tunlid A."/>
            <person name="Henrissat B."/>
            <person name="Grigoriev I.V."/>
            <person name="Hibbett D.S."/>
            <person name="Martin F."/>
        </authorList>
    </citation>
    <scope>NUCLEOTIDE SEQUENCE [LARGE SCALE GENOMIC DNA]</scope>
    <source>
        <strain evidence="2">Ve08.2h10</strain>
    </source>
</reference>
<evidence type="ECO:0000313" key="2">
    <source>
        <dbReference type="Proteomes" id="UP000054538"/>
    </source>
</evidence>
<evidence type="ECO:0000313" key="1">
    <source>
        <dbReference type="EMBL" id="KIK97320.1"/>
    </source>
</evidence>
<sequence length="147" mass="16124">MRPHCGHVPFCYRMTMVHTSPPCAVVVLCSAVESAYQSYKVLTHMLESHPVHLTAYESTGPISSSSGVHRRSFSVFEMYTQGCMQSMTSPMAGSRASMSCVPLDDDGVCGRVGALELSRSPLIRVHDGSSHQLCLYRTSRGVSKPRR</sequence>
<keyword evidence="2" id="KW-1185">Reference proteome</keyword>
<accession>A0A0D0EBB3</accession>
<name>A0A0D0EBB3_9AGAM</name>
<gene>
    <name evidence="1" type="ORF">PAXRUDRAFT_233691</name>
</gene>
<reference evidence="1 2" key="1">
    <citation type="submission" date="2014-04" db="EMBL/GenBank/DDBJ databases">
        <authorList>
            <consortium name="DOE Joint Genome Institute"/>
            <person name="Kuo A."/>
            <person name="Kohler A."/>
            <person name="Jargeat P."/>
            <person name="Nagy L.G."/>
            <person name="Floudas D."/>
            <person name="Copeland A."/>
            <person name="Barry K.W."/>
            <person name="Cichocki N."/>
            <person name="Veneault-Fourrey C."/>
            <person name="LaButti K."/>
            <person name="Lindquist E.A."/>
            <person name="Lipzen A."/>
            <person name="Lundell T."/>
            <person name="Morin E."/>
            <person name="Murat C."/>
            <person name="Sun H."/>
            <person name="Tunlid A."/>
            <person name="Henrissat B."/>
            <person name="Grigoriev I.V."/>
            <person name="Hibbett D.S."/>
            <person name="Martin F."/>
            <person name="Nordberg H.P."/>
            <person name="Cantor M.N."/>
            <person name="Hua S.X."/>
        </authorList>
    </citation>
    <scope>NUCLEOTIDE SEQUENCE [LARGE SCALE GENOMIC DNA]</scope>
    <source>
        <strain evidence="1 2">Ve08.2h10</strain>
    </source>
</reference>
<dbReference type="AlphaFoldDB" id="A0A0D0EBB3"/>
<dbReference type="EMBL" id="KN824941">
    <property type="protein sequence ID" value="KIK97320.1"/>
    <property type="molecule type" value="Genomic_DNA"/>
</dbReference>
<organism evidence="1 2">
    <name type="scientific">Paxillus rubicundulus Ve08.2h10</name>
    <dbReference type="NCBI Taxonomy" id="930991"/>
    <lineage>
        <taxon>Eukaryota</taxon>
        <taxon>Fungi</taxon>
        <taxon>Dikarya</taxon>
        <taxon>Basidiomycota</taxon>
        <taxon>Agaricomycotina</taxon>
        <taxon>Agaricomycetes</taxon>
        <taxon>Agaricomycetidae</taxon>
        <taxon>Boletales</taxon>
        <taxon>Paxilineae</taxon>
        <taxon>Paxillaceae</taxon>
        <taxon>Paxillus</taxon>
    </lineage>
</organism>